<proteinExistence type="predicted"/>
<evidence type="ECO:0000313" key="1">
    <source>
        <dbReference type="EMBL" id="JAH99893.1"/>
    </source>
</evidence>
<accession>A0A0E9XDY6</accession>
<sequence length="93" mass="10443">MYLSYVCISQCCSCSLKTKYDDEQIHKHTLQAGGISDRHPAADAPTDEKDHCACYGHYSREDDIDVTEEEPVVPVVQQEVQATKAHHQPSKPQ</sequence>
<dbReference type="AlphaFoldDB" id="A0A0E9XDY6"/>
<name>A0A0E9XDY6_ANGAN</name>
<reference evidence="1" key="1">
    <citation type="submission" date="2014-11" db="EMBL/GenBank/DDBJ databases">
        <authorList>
            <person name="Amaro Gonzalez C."/>
        </authorList>
    </citation>
    <scope>NUCLEOTIDE SEQUENCE</scope>
</reference>
<protein>
    <submittedName>
        <fullName evidence="1">Uncharacterized protein</fullName>
    </submittedName>
</protein>
<dbReference type="EMBL" id="GBXM01008684">
    <property type="protein sequence ID" value="JAH99893.1"/>
    <property type="molecule type" value="Transcribed_RNA"/>
</dbReference>
<reference evidence="1" key="2">
    <citation type="journal article" date="2015" name="Fish Shellfish Immunol.">
        <title>Early steps in the European eel (Anguilla anguilla)-Vibrio vulnificus interaction in the gills: Role of the RtxA13 toxin.</title>
        <authorList>
            <person name="Callol A."/>
            <person name="Pajuelo D."/>
            <person name="Ebbesson L."/>
            <person name="Teles M."/>
            <person name="MacKenzie S."/>
            <person name="Amaro C."/>
        </authorList>
    </citation>
    <scope>NUCLEOTIDE SEQUENCE</scope>
</reference>
<organism evidence="1">
    <name type="scientific">Anguilla anguilla</name>
    <name type="common">European freshwater eel</name>
    <name type="synonym">Muraena anguilla</name>
    <dbReference type="NCBI Taxonomy" id="7936"/>
    <lineage>
        <taxon>Eukaryota</taxon>
        <taxon>Metazoa</taxon>
        <taxon>Chordata</taxon>
        <taxon>Craniata</taxon>
        <taxon>Vertebrata</taxon>
        <taxon>Euteleostomi</taxon>
        <taxon>Actinopterygii</taxon>
        <taxon>Neopterygii</taxon>
        <taxon>Teleostei</taxon>
        <taxon>Anguilliformes</taxon>
        <taxon>Anguillidae</taxon>
        <taxon>Anguilla</taxon>
    </lineage>
</organism>